<organism evidence="2 3">
    <name type="scientific">Agathobaculum hominis</name>
    <dbReference type="NCBI Taxonomy" id="2763014"/>
    <lineage>
        <taxon>Bacteria</taxon>
        <taxon>Bacillati</taxon>
        <taxon>Bacillota</taxon>
        <taxon>Clostridia</taxon>
        <taxon>Eubacteriales</taxon>
        <taxon>Butyricicoccaceae</taxon>
        <taxon>Agathobaculum</taxon>
    </lineage>
</organism>
<dbReference type="InterPro" id="IPR001387">
    <property type="entry name" value="Cro/C1-type_HTH"/>
</dbReference>
<evidence type="ECO:0000259" key="1">
    <source>
        <dbReference type="PROSITE" id="PS50943"/>
    </source>
</evidence>
<dbReference type="PROSITE" id="PS50943">
    <property type="entry name" value="HTH_CROC1"/>
    <property type="match status" value="1"/>
</dbReference>
<dbReference type="InterPro" id="IPR010982">
    <property type="entry name" value="Lambda_DNA-bd_dom_sf"/>
</dbReference>
<dbReference type="Gene3D" id="1.10.260.40">
    <property type="entry name" value="lambda repressor-like DNA-binding domains"/>
    <property type="match status" value="1"/>
</dbReference>
<accession>A0ABR7GPN8</accession>
<dbReference type="CDD" id="cd00093">
    <property type="entry name" value="HTH_XRE"/>
    <property type="match status" value="1"/>
</dbReference>
<comment type="caution">
    <text evidence="2">The sequence shown here is derived from an EMBL/GenBank/DDBJ whole genome shotgun (WGS) entry which is preliminary data.</text>
</comment>
<evidence type="ECO:0000313" key="3">
    <source>
        <dbReference type="Proteomes" id="UP000641741"/>
    </source>
</evidence>
<dbReference type="SUPFAM" id="SSF47413">
    <property type="entry name" value="lambda repressor-like DNA-binding domains"/>
    <property type="match status" value="1"/>
</dbReference>
<sequence>MKLGLTQKEYADKLDVSLGSLNQWEQNRKQIFKSTWEKYFKHSLESCG</sequence>
<name>A0ABR7GPN8_9FIRM</name>
<protein>
    <submittedName>
        <fullName evidence="2">Helix-turn-helix domain-containing protein</fullName>
    </submittedName>
</protein>
<dbReference type="Proteomes" id="UP000641741">
    <property type="component" value="Unassembled WGS sequence"/>
</dbReference>
<dbReference type="Pfam" id="PF01381">
    <property type="entry name" value="HTH_3"/>
    <property type="match status" value="1"/>
</dbReference>
<keyword evidence="3" id="KW-1185">Reference proteome</keyword>
<feature type="domain" description="HTH cro/C1-type" evidence="1">
    <location>
        <begin position="2"/>
        <end position="31"/>
    </location>
</feature>
<proteinExistence type="predicted"/>
<evidence type="ECO:0000313" key="2">
    <source>
        <dbReference type="EMBL" id="MBC5696277.1"/>
    </source>
</evidence>
<gene>
    <name evidence="2" type="ORF">H8S02_10025</name>
</gene>
<reference evidence="2 3" key="1">
    <citation type="submission" date="2020-08" db="EMBL/GenBank/DDBJ databases">
        <title>Genome public.</title>
        <authorList>
            <person name="Liu C."/>
            <person name="Sun Q."/>
        </authorList>
    </citation>
    <scope>NUCLEOTIDE SEQUENCE [LARGE SCALE GENOMIC DNA]</scope>
    <source>
        <strain evidence="2 3">M2</strain>
    </source>
</reference>
<dbReference type="EMBL" id="JACOPK010000009">
    <property type="protein sequence ID" value="MBC5696277.1"/>
    <property type="molecule type" value="Genomic_DNA"/>
</dbReference>